<evidence type="ECO:0000259" key="6">
    <source>
        <dbReference type="PROSITE" id="PS51898"/>
    </source>
</evidence>
<protein>
    <recommendedName>
        <fullName evidence="10">Recombinase XerD</fullName>
    </recommendedName>
</protein>
<dbReference type="Gene3D" id="3.30.160.390">
    <property type="entry name" value="Integrase, DNA-binding domain"/>
    <property type="match status" value="1"/>
</dbReference>
<evidence type="ECO:0000256" key="3">
    <source>
        <dbReference type="ARBA" id="ARBA00023125"/>
    </source>
</evidence>
<dbReference type="GO" id="GO:0003677">
    <property type="term" value="F:DNA binding"/>
    <property type="evidence" value="ECO:0007669"/>
    <property type="project" value="UniProtKB-UniRule"/>
</dbReference>
<dbReference type="InterPro" id="IPR002104">
    <property type="entry name" value="Integrase_catalytic"/>
</dbReference>
<dbReference type="PANTHER" id="PTHR30629:SF2">
    <property type="entry name" value="PROPHAGE INTEGRASE INTS-RELATED"/>
    <property type="match status" value="1"/>
</dbReference>
<name>A0A210S009_9BURK</name>
<keyword evidence="9" id="KW-1185">Reference proteome</keyword>
<dbReference type="PANTHER" id="PTHR30629">
    <property type="entry name" value="PROPHAGE INTEGRASE"/>
    <property type="match status" value="1"/>
</dbReference>
<dbReference type="AlphaFoldDB" id="A0A210S009"/>
<dbReference type="InterPro" id="IPR053876">
    <property type="entry name" value="Phage_int_M"/>
</dbReference>
<dbReference type="InterPro" id="IPR011010">
    <property type="entry name" value="DNA_brk_join_enz"/>
</dbReference>
<proteinExistence type="inferred from homology"/>
<dbReference type="GO" id="GO:0006310">
    <property type="term" value="P:DNA recombination"/>
    <property type="evidence" value="ECO:0007669"/>
    <property type="project" value="UniProtKB-KW"/>
</dbReference>
<evidence type="ECO:0000259" key="7">
    <source>
        <dbReference type="PROSITE" id="PS51900"/>
    </source>
</evidence>
<comment type="caution">
    <text evidence="8">The sequence shown here is derived from an EMBL/GenBank/DDBJ whole genome shotgun (WGS) entry which is preliminary data.</text>
</comment>
<evidence type="ECO:0000256" key="4">
    <source>
        <dbReference type="ARBA" id="ARBA00023172"/>
    </source>
</evidence>
<evidence type="ECO:0000256" key="1">
    <source>
        <dbReference type="ARBA" id="ARBA00008857"/>
    </source>
</evidence>
<dbReference type="Pfam" id="PF13356">
    <property type="entry name" value="Arm-DNA-bind_3"/>
    <property type="match status" value="1"/>
</dbReference>
<dbReference type="PROSITE" id="PS51900">
    <property type="entry name" value="CB"/>
    <property type="match status" value="1"/>
</dbReference>
<evidence type="ECO:0000313" key="8">
    <source>
        <dbReference type="EMBL" id="OWF66490.1"/>
    </source>
</evidence>
<keyword evidence="4" id="KW-0233">DNA recombination</keyword>
<dbReference type="InterPro" id="IPR044068">
    <property type="entry name" value="CB"/>
</dbReference>
<sequence length="465" mass="53236">MTANEFRFTKKLIDALQPAPLGKRNEYRDSEIKGLCLRVTDKGAISFSVHRRVKNGRVQRITIGKYPAISIEQARKKALQHVSMLATGVSVADNLKRKRSEMTFGDLFNLYYSLHSTQNKRSYKDDKRHYEMYLKNSLGCRKLSEIERVDIGDLHAHITKLGSKTAANRVVSLASSVFNWGINRGNCTFNPASRIKKNKERSRDRYILREEMPFFLQAVKMEENKVIADFVLMALFTGARRHNVMSMRWTDLDFDQQIWRIKLTKNGTPQQVALSAEAMAVLEHRERDGFSDYVFPSGSKAGHLVEPKKGWERILKRASCLRVLDHLKTRRLLDERAAKNLESKLAIDPHDAFVQIAAICVEMRVDVELFSMANLWIHDLRRTLGSWQATNGVSLAIIGKSLNHRSEATTKIYAHFDLEPVRKAVSEATRHMVALIAPTPIGTNQMYQEGYKVPVHINNTRTVHY</sequence>
<dbReference type="Proteomes" id="UP000196880">
    <property type="component" value="Unassembled WGS sequence"/>
</dbReference>
<feature type="domain" description="Core-binding (CB)" evidence="7">
    <location>
        <begin position="102"/>
        <end position="182"/>
    </location>
</feature>
<dbReference type="PROSITE" id="PS51898">
    <property type="entry name" value="TYR_RECOMBINASE"/>
    <property type="match status" value="1"/>
</dbReference>
<gene>
    <name evidence="8" type="ORF">B6A14_00420</name>
</gene>
<evidence type="ECO:0000256" key="2">
    <source>
        <dbReference type="ARBA" id="ARBA00022908"/>
    </source>
</evidence>
<feature type="domain" description="Tyr recombinase" evidence="6">
    <location>
        <begin position="202"/>
        <end position="426"/>
    </location>
</feature>
<dbReference type="InterPro" id="IPR038488">
    <property type="entry name" value="Integrase_DNA-bd_sf"/>
</dbReference>
<dbReference type="Gene3D" id="1.10.150.130">
    <property type="match status" value="1"/>
</dbReference>
<reference evidence="8 9" key="1">
    <citation type="submission" date="2017-03" db="EMBL/GenBank/DDBJ databases">
        <title>New species Polynucleobacter sp. MWH-EgelM1-30-B4.</title>
        <authorList>
            <person name="Hahn M.W."/>
        </authorList>
    </citation>
    <scope>NUCLEOTIDE SEQUENCE [LARGE SCALE GENOMIC DNA]</scope>
    <source>
        <strain evidence="8 9">MWH-EgelM1-30-B4</strain>
    </source>
</reference>
<dbReference type="EMBL" id="NAIA01000001">
    <property type="protein sequence ID" value="OWF66490.1"/>
    <property type="molecule type" value="Genomic_DNA"/>
</dbReference>
<evidence type="ECO:0008006" key="10">
    <source>
        <dbReference type="Google" id="ProtNLM"/>
    </source>
</evidence>
<dbReference type="InterPro" id="IPR050808">
    <property type="entry name" value="Phage_Integrase"/>
</dbReference>
<organism evidence="8 9">
    <name type="scientific">Polynucleobacter hirudinilacicola</name>
    <dbReference type="NCBI Taxonomy" id="1743166"/>
    <lineage>
        <taxon>Bacteria</taxon>
        <taxon>Pseudomonadati</taxon>
        <taxon>Pseudomonadota</taxon>
        <taxon>Betaproteobacteria</taxon>
        <taxon>Burkholderiales</taxon>
        <taxon>Burkholderiaceae</taxon>
        <taxon>Polynucleobacter</taxon>
    </lineage>
</organism>
<accession>A0A210S009</accession>
<dbReference type="Gene3D" id="1.10.443.10">
    <property type="entry name" value="Intergrase catalytic core"/>
    <property type="match status" value="1"/>
</dbReference>
<dbReference type="InterPro" id="IPR013762">
    <property type="entry name" value="Integrase-like_cat_sf"/>
</dbReference>
<dbReference type="Pfam" id="PF22022">
    <property type="entry name" value="Phage_int_M"/>
    <property type="match status" value="1"/>
</dbReference>
<evidence type="ECO:0000313" key="9">
    <source>
        <dbReference type="Proteomes" id="UP000196880"/>
    </source>
</evidence>
<evidence type="ECO:0000256" key="5">
    <source>
        <dbReference type="PROSITE-ProRule" id="PRU01248"/>
    </source>
</evidence>
<dbReference type="InterPro" id="IPR025166">
    <property type="entry name" value="Integrase_DNA_bind_dom"/>
</dbReference>
<dbReference type="GO" id="GO:0015074">
    <property type="term" value="P:DNA integration"/>
    <property type="evidence" value="ECO:0007669"/>
    <property type="project" value="UniProtKB-KW"/>
</dbReference>
<keyword evidence="2" id="KW-0229">DNA integration</keyword>
<comment type="similarity">
    <text evidence="1">Belongs to the 'phage' integrase family.</text>
</comment>
<dbReference type="SUPFAM" id="SSF56349">
    <property type="entry name" value="DNA breaking-rejoining enzymes"/>
    <property type="match status" value="1"/>
</dbReference>
<dbReference type="Pfam" id="PF00589">
    <property type="entry name" value="Phage_integrase"/>
    <property type="match status" value="1"/>
</dbReference>
<dbReference type="InterPro" id="IPR010998">
    <property type="entry name" value="Integrase_recombinase_N"/>
</dbReference>
<dbReference type="CDD" id="cd00796">
    <property type="entry name" value="INT_Rci_Hp1_C"/>
    <property type="match status" value="1"/>
</dbReference>
<keyword evidence="3 5" id="KW-0238">DNA-binding</keyword>
<dbReference type="OrthoDB" id="662444at2"/>